<dbReference type="Pfam" id="PF02036">
    <property type="entry name" value="SCP2"/>
    <property type="match status" value="1"/>
</dbReference>
<dbReference type="RefSeq" id="WP_208150629.1">
    <property type="nucleotide sequence ID" value="NZ_JAGETV010000023.1"/>
</dbReference>
<comment type="function">
    <text evidence="1">Required for ubiquinone (coenzyme Q) biosynthesis. Binds hydrophobic ubiquinone biosynthetic intermediates via its SCP2 domain and is essential for the stability of the Ubi complex. May constitute a docking platform where Ubi enzymes assemble and access their SCP2-bound polyprenyl substrates.</text>
</comment>
<dbReference type="Proteomes" id="UP000664835">
    <property type="component" value="Unassembled WGS sequence"/>
</dbReference>
<dbReference type="InterPro" id="IPR038989">
    <property type="entry name" value="UbiJ"/>
</dbReference>
<keyword evidence="1" id="KW-0963">Cytoplasm</keyword>
<evidence type="ECO:0000313" key="4">
    <source>
        <dbReference type="Proteomes" id="UP000664835"/>
    </source>
</evidence>
<evidence type="ECO:0000256" key="1">
    <source>
        <dbReference type="HAMAP-Rule" id="MF_02215"/>
    </source>
</evidence>
<reference evidence="3 4" key="1">
    <citation type="submission" date="2021-03" db="EMBL/GenBank/DDBJ databases">
        <title>Thiomicrorhabdus sp.nov.,novel sulfur-oxidizing bacteria isolated from coastal sediment.</title>
        <authorList>
            <person name="Liu X."/>
        </authorList>
    </citation>
    <scope>NUCLEOTIDE SEQUENCE [LARGE SCALE GENOMIC DNA]</scope>
    <source>
        <strain evidence="3 4">6S2-11</strain>
    </source>
</reference>
<accession>A0ABS3Q6N4</accession>
<comment type="similarity">
    <text evidence="1">Belongs to the UbiJ family.</text>
</comment>
<dbReference type="HAMAP" id="MF_02215">
    <property type="entry name" value="UbiJ"/>
    <property type="match status" value="1"/>
</dbReference>
<sequence length="199" mass="22185">MSADFSRVSIVLAQALEAALNQAMHLDLEEGQALKALPTSVIALQIDPLKTPFYCLLNEQQISVQSHLNGSADASIQGGISDWLALGQDHPNVDVFEFSGDTDLAQRFLKALAAIEIDWEEHLASLTGDLIAFKIGHGVRSYLGLKRRQRDYIEQTIKEYLQFEIEAVPTKSQVQHFNQDVQELSQQLDALEARINQLN</sequence>
<evidence type="ECO:0000259" key="2">
    <source>
        <dbReference type="Pfam" id="PF02036"/>
    </source>
</evidence>
<dbReference type="PANTHER" id="PTHR38693:SF1">
    <property type="entry name" value="UBIQUINONE BIOSYNTHESIS ACCESSORY FACTOR UBIJ"/>
    <property type="match status" value="1"/>
</dbReference>
<comment type="subcellular location">
    <subcellularLocation>
        <location evidence="1">Cytoplasm</location>
    </subcellularLocation>
</comment>
<name>A0ABS3Q6N4_9GAMM</name>
<comment type="caution">
    <text evidence="3">The sequence shown here is derived from an EMBL/GenBank/DDBJ whole genome shotgun (WGS) entry which is preliminary data.</text>
</comment>
<protein>
    <recommendedName>
        <fullName evidence="1">Ubiquinone biosynthesis accessory factor UbiJ</fullName>
    </recommendedName>
</protein>
<keyword evidence="1" id="KW-0831">Ubiquinone biosynthesis</keyword>
<feature type="domain" description="SCP2" evidence="2">
    <location>
        <begin position="20"/>
        <end position="108"/>
    </location>
</feature>
<dbReference type="EMBL" id="JAGETV010000023">
    <property type="protein sequence ID" value="MBO1928016.1"/>
    <property type="molecule type" value="Genomic_DNA"/>
</dbReference>
<organism evidence="3 4">
    <name type="scientific">Thiomicrorhabdus marina</name>
    <dbReference type="NCBI Taxonomy" id="2818442"/>
    <lineage>
        <taxon>Bacteria</taxon>
        <taxon>Pseudomonadati</taxon>
        <taxon>Pseudomonadota</taxon>
        <taxon>Gammaproteobacteria</taxon>
        <taxon>Thiotrichales</taxon>
        <taxon>Piscirickettsiaceae</taxon>
        <taxon>Thiomicrorhabdus</taxon>
    </lineage>
</organism>
<dbReference type="InterPro" id="IPR003033">
    <property type="entry name" value="SCP2_sterol-bd_dom"/>
</dbReference>
<comment type="pathway">
    <text evidence="1">Cofactor biosynthesis; ubiquinone biosynthesis.</text>
</comment>
<keyword evidence="4" id="KW-1185">Reference proteome</keyword>
<dbReference type="InterPro" id="IPR036527">
    <property type="entry name" value="SCP2_sterol-bd_dom_sf"/>
</dbReference>
<dbReference type="SUPFAM" id="SSF55718">
    <property type="entry name" value="SCP-like"/>
    <property type="match status" value="1"/>
</dbReference>
<dbReference type="PANTHER" id="PTHR38693">
    <property type="entry name" value="UBIQUINONE BIOSYNTHESIS PROTEIN UBIJ"/>
    <property type="match status" value="1"/>
</dbReference>
<gene>
    <name evidence="1" type="primary">ubiJ</name>
    <name evidence="3" type="ORF">J3998_10560</name>
</gene>
<proteinExistence type="inferred from homology"/>
<evidence type="ECO:0000313" key="3">
    <source>
        <dbReference type="EMBL" id="MBO1928016.1"/>
    </source>
</evidence>